<feature type="binding site" evidence="5">
    <location>
        <position position="196"/>
    </location>
    <ligand>
        <name>ATP</name>
        <dbReference type="ChEBI" id="CHEBI:30616"/>
    </ligand>
</feature>
<comment type="catalytic activity">
    <reaction evidence="5 6">
        <text>5-amino-1-(5-phospho-beta-D-ribosyl)imidazole + hydrogencarbonate + ATP = 5-carboxyamino-1-(5-phospho-D-ribosyl)imidazole + ADP + phosphate + 2 H(+)</text>
        <dbReference type="Rhea" id="RHEA:19317"/>
        <dbReference type="ChEBI" id="CHEBI:15378"/>
        <dbReference type="ChEBI" id="CHEBI:17544"/>
        <dbReference type="ChEBI" id="CHEBI:30616"/>
        <dbReference type="ChEBI" id="CHEBI:43474"/>
        <dbReference type="ChEBI" id="CHEBI:58730"/>
        <dbReference type="ChEBI" id="CHEBI:137981"/>
        <dbReference type="ChEBI" id="CHEBI:456216"/>
        <dbReference type="EC" id="6.3.4.18"/>
    </reaction>
</comment>
<accession>A0A4R7TB35</accession>
<dbReference type="Gene3D" id="3.30.1490.20">
    <property type="entry name" value="ATP-grasp fold, A domain"/>
    <property type="match status" value="1"/>
</dbReference>
<evidence type="ECO:0000259" key="7">
    <source>
        <dbReference type="PROSITE" id="PS50975"/>
    </source>
</evidence>
<dbReference type="InterPro" id="IPR013815">
    <property type="entry name" value="ATP_grasp_subdomain_1"/>
</dbReference>
<dbReference type="Gene3D" id="3.40.50.20">
    <property type="match status" value="1"/>
</dbReference>
<feature type="binding site" evidence="5">
    <location>
        <begin position="274"/>
        <end position="275"/>
    </location>
    <ligand>
        <name>ATP</name>
        <dbReference type="ChEBI" id="CHEBI:30616"/>
    </ligand>
</feature>
<gene>
    <name evidence="5 6" type="primary">purK</name>
    <name evidence="8" type="ORF">EV138_2064</name>
</gene>
<dbReference type="InterPro" id="IPR005875">
    <property type="entry name" value="PurK"/>
</dbReference>
<comment type="subunit">
    <text evidence="5 6">Homodimer.</text>
</comment>
<evidence type="ECO:0000256" key="3">
    <source>
        <dbReference type="ARBA" id="ARBA00022755"/>
    </source>
</evidence>
<dbReference type="EMBL" id="SOCE01000001">
    <property type="protein sequence ID" value="TDU88518.1"/>
    <property type="molecule type" value="Genomic_DNA"/>
</dbReference>
<feature type="binding site" evidence="5">
    <location>
        <position position="112"/>
    </location>
    <ligand>
        <name>ATP</name>
        <dbReference type="ChEBI" id="CHEBI:30616"/>
    </ligand>
</feature>
<comment type="caution">
    <text evidence="8">The sequence shown here is derived from an EMBL/GenBank/DDBJ whole genome shotgun (WGS) entry which is preliminary data.</text>
</comment>
<dbReference type="GO" id="GO:0004638">
    <property type="term" value="F:phosphoribosylaminoimidazole carboxylase activity"/>
    <property type="evidence" value="ECO:0007669"/>
    <property type="project" value="InterPro"/>
</dbReference>
<keyword evidence="4 5" id="KW-0067">ATP-binding</keyword>
<evidence type="ECO:0000313" key="8">
    <source>
        <dbReference type="EMBL" id="TDU88518.1"/>
    </source>
</evidence>
<comment type="caution">
    <text evidence="5">Lacks conserved residue(s) required for the propagation of feature annotation.</text>
</comment>
<organism evidence="8 9">
    <name type="scientific">Kribbella voronezhensis</name>
    <dbReference type="NCBI Taxonomy" id="2512212"/>
    <lineage>
        <taxon>Bacteria</taxon>
        <taxon>Bacillati</taxon>
        <taxon>Actinomycetota</taxon>
        <taxon>Actinomycetes</taxon>
        <taxon>Propionibacteriales</taxon>
        <taxon>Kribbellaceae</taxon>
        <taxon>Kribbella</taxon>
    </lineage>
</organism>
<dbReference type="AlphaFoldDB" id="A0A4R7TB35"/>
<dbReference type="NCBIfam" id="NF004680">
    <property type="entry name" value="PRK06019.1-6"/>
    <property type="match status" value="1"/>
</dbReference>
<dbReference type="GO" id="GO:0006189">
    <property type="term" value="P:'de novo' IMP biosynthetic process"/>
    <property type="evidence" value="ECO:0007669"/>
    <property type="project" value="UniProtKB-UniRule"/>
</dbReference>
<comment type="function">
    <text evidence="6">Catalyzes the ATP-dependent conversion of 5-aminoimidazole ribonucleotide (AIR) and HCO(3)- to N5-carboxyaminoimidazole ribonucleotide (N5-CAIR).</text>
</comment>
<dbReference type="GO" id="GO:0005829">
    <property type="term" value="C:cytosol"/>
    <property type="evidence" value="ECO:0007669"/>
    <property type="project" value="TreeGrafter"/>
</dbReference>
<dbReference type="InterPro" id="IPR003135">
    <property type="entry name" value="ATP-grasp_carboxylate-amine"/>
</dbReference>
<dbReference type="NCBIfam" id="TIGR01161">
    <property type="entry name" value="purK"/>
    <property type="match status" value="1"/>
</dbReference>
<feature type="domain" description="ATP-grasp" evidence="7">
    <location>
        <begin position="116"/>
        <end position="304"/>
    </location>
</feature>
<comment type="pathway">
    <text evidence="5 6">Purine metabolism; IMP biosynthesis via de novo pathway; 5-amino-1-(5-phospho-D-ribosyl)imidazole-4-carboxylate from 5-amino-1-(5-phospho-D-ribosyl)imidazole (N5-CAIR route): step 1/2.</text>
</comment>
<sequence length="393" mass="41898">MKFERKDLPAGTPVVGMIGGGQLARMTQETAVALGIQLRVLAEGPTVSAAQAVADAPVGDYRDPETVRRFAAEADVVTFDHEHVPTELLHELEAAGIAVRPGPDALVHAQDKAVMRQRLDAFDAPAPAHQVVASRDDIADFAKRIGGFPIILKTTRGGYDGKGVWVAESAEDPVVDEAFAANVPILAEEKVDFVRELSAIVARSPHGQAVAYPIVESVQENGICVEVTAPAPGLAPDKAAQAQQTALRIAKELGVVGILAVEMFEARDGRLLVNELAMRPHNTGHWSIDGAVTSQFENHLRAVLDLPLGSPAARAPYTVMVNVLGGDDESTADMHYGLLHCLARDPGLKVHLYGKSVKPGRKVGHVTAYGDDLDDVRERARHAAAYLTGTIDE</sequence>
<dbReference type="GO" id="GO:0034028">
    <property type="term" value="F:5-(carboxyamino)imidazole ribonucleotide synthase activity"/>
    <property type="evidence" value="ECO:0007669"/>
    <property type="project" value="UniProtKB-UniRule"/>
</dbReference>
<dbReference type="InterPro" id="IPR011761">
    <property type="entry name" value="ATP-grasp"/>
</dbReference>
<keyword evidence="2 5" id="KW-0547">Nucleotide-binding</keyword>
<dbReference type="NCBIfam" id="NF004679">
    <property type="entry name" value="PRK06019.1-5"/>
    <property type="match status" value="1"/>
</dbReference>
<dbReference type="Pfam" id="PF17769">
    <property type="entry name" value="PurK_C"/>
    <property type="match status" value="1"/>
</dbReference>
<dbReference type="InterPro" id="IPR011054">
    <property type="entry name" value="Rudment_hybrid_motif"/>
</dbReference>
<dbReference type="FunFam" id="3.30.470.20:FF:000029">
    <property type="entry name" value="N5-carboxyaminoimidazole ribonucleotide synthase"/>
    <property type="match status" value="1"/>
</dbReference>
<proteinExistence type="inferred from homology"/>
<dbReference type="PANTHER" id="PTHR11609:SF5">
    <property type="entry name" value="PHOSPHORIBOSYLAMINOIMIDAZOLE CARBOXYLASE"/>
    <property type="match status" value="1"/>
</dbReference>
<evidence type="ECO:0000256" key="4">
    <source>
        <dbReference type="ARBA" id="ARBA00022840"/>
    </source>
</evidence>
<dbReference type="InterPro" id="IPR040686">
    <property type="entry name" value="PurK_C"/>
</dbReference>
<dbReference type="PANTHER" id="PTHR11609">
    <property type="entry name" value="PURINE BIOSYNTHESIS PROTEIN 6/7, PUR6/7"/>
    <property type="match status" value="1"/>
</dbReference>
<evidence type="ECO:0000256" key="1">
    <source>
        <dbReference type="ARBA" id="ARBA00022598"/>
    </source>
</evidence>
<dbReference type="InterPro" id="IPR016185">
    <property type="entry name" value="PreATP-grasp_dom_sf"/>
</dbReference>
<feature type="binding site" evidence="5">
    <location>
        <begin position="188"/>
        <end position="191"/>
    </location>
    <ligand>
        <name>ATP</name>
        <dbReference type="ChEBI" id="CHEBI:30616"/>
    </ligand>
</feature>
<comment type="function">
    <text evidence="5">Catalyzes the ATP-dependent conversion of 5-aminoimidazole ribonucleotide (AIR) and HCO(3)(-) to N5-carboxyaminoimidazole ribonucleotide (N5-CAIR).</text>
</comment>
<reference evidence="8 9" key="1">
    <citation type="submission" date="2019-03" db="EMBL/GenBank/DDBJ databases">
        <title>Genomic Encyclopedia of Type Strains, Phase III (KMG-III): the genomes of soil and plant-associated and newly described type strains.</title>
        <authorList>
            <person name="Whitman W."/>
        </authorList>
    </citation>
    <scope>NUCLEOTIDE SEQUENCE [LARGE SCALE GENOMIC DNA]</scope>
    <source>
        <strain evidence="8 9">VKM Ac-2575</strain>
    </source>
</reference>
<dbReference type="RefSeq" id="WP_202866682.1">
    <property type="nucleotide sequence ID" value="NZ_SOCE01000001.1"/>
</dbReference>
<evidence type="ECO:0000256" key="2">
    <source>
        <dbReference type="ARBA" id="ARBA00022741"/>
    </source>
</evidence>
<evidence type="ECO:0000256" key="6">
    <source>
        <dbReference type="RuleBase" id="RU361200"/>
    </source>
</evidence>
<dbReference type="Gene3D" id="3.30.470.20">
    <property type="entry name" value="ATP-grasp fold, B domain"/>
    <property type="match status" value="1"/>
</dbReference>
<dbReference type="HAMAP" id="MF_01928">
    <property type="entry name" value="PurK"/>
    <property type="match status" value="1"/>
</dbReference>
<dbReference type="GO" id="GO:0046872">
    <property type="term" value="F:metal ion binding"/>
    <property type="evidence" value="ECO:0007669"/>
    <property type="project" value="InterPro"/>
</dbReference>
<dbReference type="Proteomes" id="UP000295151">
    <property type="component" value="Unassembled WGS sequence"/>
</dbReference>
<protein>
    <recommendedName>
        <fullName evidence="5 6">N5-carboxyaminoimidazole ribonucleotide synthase</fullName>
        <shortName evidence="5 6">N5-CAIR synthase</shortName>
        <ecNumber evidence="5 6">6.3.4.18</ecNumber>
    </recommendedName>
    <alternativeName>
        <fullName evidence="5 6">5-(carboxyamino)imidazole ribonucleotide synthetase</fullName>
    </alternativeName>
</protein>
<name>A0A4R7TB35_9ACTN</name>
<dbReference type="Pfam" id="PF02222">
    <property type="entry name" value="ATP-grasp"/>
    <property type="match status" value="1"/>
</dbReference>
<dbReference type="PROSITE" id="PS50975">
    <property type="entry name" value="ATP_GRASP"/>
    <property type="match status" value="1"/>
</dbReference>
<dbReference type="SUPFAM" id="SSF56059">
    <property type="entry name" value="Glutathione synthetase ATP-binding domain-like"/>
    <property type="match status" value="1"/>
</dbReference>
<dbReference type="SUPFAM" id="SSF52440">
    <property type="entry name" value="PreATP-grasp domain"/>
    <property type="match status" value="1"/>
</dbReference>
<keyword evidence="1 5" id="KW-0436">Ligase</keyword>
<dbReference type="InterPro" id="IPR054350">
    <property type="entry name" value="PurT/PurK_preATP-grasp"/>
</dbReference>
<dbReference type="Pfam" id="PF22660">
    <property type="entry name" value="RS_preATP-grasp-like"/>
    <property type="match status" value="1"/>
</dbReference>
<dbReference type="UniPathway" id="UPA00074">
    <property type="reaction ID" value="UER00942"/>
</dbReference>
<evidence type="ECO:0000313" key="9">
    <source>
        <dbReference type="Proteomes" id="UP000295151"/>
    </source>
</evidence>
<feature type="binding site" evidence="5">
    <location>
        <position position="153"/>
    </location>
    <ligand>
        <name>ATP</name>
        <dbReference type="ChEBI" id="CHEBI:30616"/>
    </ligand>
</feature>
<keyword evidence="3 5" id="KW-0658">Purine biosynthesis</keyword>
<dbReference type="SUPFAM" id="SSF51246">
    <property type="entry name" value="Rudiment single hybrid motif"/>
    <property type="match status" value="1"/>
</dbReference>
<dbReference type="FunFam" id="3.40.50.20:FF:000025">
    <property type="entry name" value="N5-carboxyaminoimidazole ribonucleotide synthase"/>
    <property type="match status" value="1"/>
</dbReference>
<dbReference type="GO" id="GO:0005524">
    <property type="term" value="F:ATP binding"/>
    <property type="evidence" value="ECO:0007669"/>
    <property type="project" value="UniProtKB-UniRule"/>
</dbReference>
<evidence type="ECO:0000256" key="5">
    <source>
        <dbReference type="HAMAP-Rule" id="MF_01928"/>
    </source>
</evidence>
<comment type="similarity">
    <text evidence="5 6">Belongs to the PurK/PurT family.</text>
</comment>
<keyword evidence="9" id="KW-1185">Reference proteome</keyword>
<dbReference type="EC" id="6.3.4.18" evidence="5 6"/>